<evidence type="ECO:0000259" key="1">
    <source>
        <dbReference type="Pfam" id="PF13340"/>
    </source>
</evidence>
<dbReference type="OrthoDB" id="7263379at2"/>
<dbReference type="AlphaFoldDB" id="A0A327MDH4"/>
<name>A0A327MDH4_9PROT</name>
<keyword evidence="3" id="KW-1185">Reference proteome</keyword>
<reference evidence="3" key="1">
    <citation type="submission" date="2018-06" db="EMBL/GenBank/DDBJ databases">
        <authorList>
            <person name="Khan S.A."/>
        </authorList>
    </citation>
    <scope>NUCLEOTIDE SEQUENCE [LARGE SCALE GENOMIC DNA]</scope>
    <source>
        <strain evidence="3">DB-1506</strain>
    </source>
</reference>
<feature type="domain" description="Insertion element IS402-like" evidence="1">
    <location>
        <begin position="48"/>
        <end position="135"/>
    </location>
</feature>
<evidence type="ECO:0000313" key="2">
    <source>
        <dbReference type="EMBL" id="RAI60154.1"/>
    </source>
</evidence>
<comment type="caution">
    <text evidence="2">The sequence shown here is derived from an EMBL/GenBank/DDBJ whole genome shotgun (WGS) entry which is preliminary data.</text>
</comment>
<dbReference type="EMBL" id="QLIX01000002">
    <property type="protein sequence ID" value="RAI60154.1"/>
    <property type="molecule type" value="Genomic_DNA"/>
</dbReference>
<dbReference type="RefSeq" id="WP_111468339.1">
    <property type="nucleotide sequence ID" value="NZ_QLIX01000002.1"/>
</dbReference>
<dbReference type="Pfam" id="PF13340">
    <property type="entry name" value="DUF4096"/>
    <property type="match status" value="1"/>
</dbReference>
<evidence type="ECO:0000313" key="3">
    <source>
        <dbReference type="Proteomes" id="UP000249065"/>
    </source>
</evidence>
<sequence length="246" mass="27103">MPRFFRRPASRIPPEILPPDFLTRHGLARRLYLEPLTGLTPPHPWAPLTDAEWEALAPHLAATGCGLRAPGRAGRPLADPRARLDAVFRAVTLKRSNAEGGGRAPWRALPEGFGKAETIARCHRRWAHAGLWGRLLRAVAARDAPPALVALTWRICCAFRRAVRVLGLAAIVLARRLRLHSALPAPSQYLPDPELAAITMPVCLAAARHMLAHPRWRPPPGFLRLLQDFHRFAGGLVRIPGALEPP</sequence>
<proteinExistence type="predicted"/>
<organism evidence="2 3">
    <name type="scientific">Roseicella frigidaeris</name>
    <dbReference type="NCBI Taxonomy" id="2230885"/>
    <lineage>
        <taxon>Bacteria</taxon>
        <taxon>Pseudomonadati</taxon>
        <taxon>Pseudomonadota</taxon>
        <taxon>Alphaproteobacteria</taxon>
        <taxon>Acetobacterales</taxon>
        <taxon>Roseomonadaceae</taxon>
        <taxon>Roseicella</taxon>
    </lineage>
</organism>
<gene>
    <name evidence="2" type="ORF">DOO78_03440</name>
</gene>
<accession>A0A327MDH4</accession>
<protein>
    <submittedName>
        <fullName evidence="2">Transposase</fullName>
    </submittedName>
</protein>
<dbReference type="Proteomes" id="UP000249065">
    <property type="component" value="Unassembled WGS sequence"/>
</dbReference>
<dbReference type="InterPro" id="IPR025161">
    <property type="entry name" value="IS402-like_dom"/>
</dbReference>